<keyword evidence="5 6" id="KW-0472">Membrane</keyword>
<dbReference type="AlphaFoldDB" id="A0AAW1J9L0"/>
<name>A0AAW1J9L0_SAPOF</name>
<proteinExistence type="inferred from homology"/>
<dbReference type="InterPro" id="IPR000612">
    <property type="entry name" value="PMP3"/>
</dbReference>
<dbReference type="GO" id="GO:0016020">
    <property type="term" value="C:membrane"/>
    <property type="evidence" value="ECO:0007669"/>
    <property type="project" value="UniProtKB-SubCell"/>
</dbReference>
<reference evidence="7" key="1">
    <citation type="submission" date="2024-03" db="EMBL/GenBank/DDBJ databases">
        <title>WGS assembly of Saponaria officinalis var. Norfolk2.</title>
        <authorList>
            <person name="Jenkins J."/>
            <person name="Shu S."/>
            <person name="Grimwood J."/>
            <person name="Barry K."/>
            <person name="Goodstein D."/>
            <person name="Schmutz J."/>
            <person name="Leebens-Mack J."/>
            <person name="Osbourn A."/>
        </authorList>
    </citation>
    <scope>NUCLEOTIDE SEQUENCE [LARGE SCALE GENOMIC DNA]</scope>
    <source>
        <strain evidence="7">JIC</strain>
    </source>
</reference>
<dbReference type="PANTHER" id="PTHR21659">
    <property type="entry name" value="HYDROPHOBIC PROTEIN RCI2 LOW TEMPERATURE AND SALT RESPONSIVE PROTEIN LTI6 -RELATED"/>
    <property type="match status" value="1"/>
</dbReference>
<evidence type="ECO:0000313" key="8">
    <source>
        <dbReference type="Proteomes" id="UP001443914"/>
    </source>
</evidence>
<dbReference type="Pfam" id="PF01679">
    <property type="entry name" value="Pmp3"/>
    <property type="match status" value="1"/>
</dbReference>
<evidence type="ECO:0000256" key="3">
    <source>
        <dbReference type="ARBA" id="ARBA00022692"/>
    </source>
</evidence>
<keyword evidence="4 6" id="KW-1133">Transmembrane helix</keyword>
<evidence type="ECO:0000256" key="2">
    <source>
        <dbReference type="ARBA" id="ARBA00009530"/>
    </source>
</evidence>
<dbReference type="PANTHER" id="PTHR21659:SF113">
    <property type="entry name" value="HYDROPHOBIC PROTEIN RCI2A"/>
    <property type="match status" value="1"/>
</dbReference>
<comment type="similarity">
    <text evidence="2">Belongs to the UPF0057 (PMP3) family.</text>
</comment>
<evidence type="ECO:0000313" key="7">
    <source>
        <dbReference type="EMBL" id="KAK9699520.1"/>
    </source>
</evidence>
<evidence type="ECO:0000256" key="1">
    <source>
        <dbReference type="ARBA" id="ARBA00004370"/>
    </source>
</evidence>
<feature type="transmembrane region" description="Helical" evidence="6">
    <location>
        <begin position="6"/>
        <end position="24"/>
    </location>
</feature>
<comment type="caution">
    <text evidence="7">The sequence shown here is derived from an EMBL/GenBank/DDBJ whole genome shotgun (WGS) entry which is preliminary data.</text>
</comment>
<organism evidence="7 8">
    <name type="scientific">Saponaria officinalis</name>
    <name type="common">Common soapwort</name>
    <name type="synonym">Lychnis saponaria</name>
    <dbReference type="NCBI Taxonomy" id="3572"/>
    <lineage>
        <taxon>Eukaryota</taxon>
        <taxon>Viridiplantae</taxon>
        <taxon>Streptophyta</taxon>
        <taxon>Embryophyta</taxon>
        <taxon>Tracheophyta</taxon>
        <taxon>Spermatophyta</taxon>
        <taxon>Magnoliopsida</taxon>
        <taxon>eudicotyledons</taxon>
        <taxon>Gunneridae</taxon>
        <taxon>Pentapetalae</taxon>
        <taxon>Caryophyllales</taxon>
        <taxon>Caryophyllaceae</taxon>
        <taxon>Caryophylleae</taxon>
        <taxon>Saponaria</taxon>
    </lineage>
</organism>
<accession>A0AAW1J9L0</accession>
<dbReference type="Proteomes" id="UP001443914">
    <property type="component" value="Unassembled WGS sequence"/>
</dbReference>
<sequence length="54" mass="6051">MGETNFVEVILAIFVPPLGVFLRFRTGVETWICLVLTLFAYLPGIIYAVYVLTA</sequence>
<gene>
    <name evidence="7" type="ORF">RND81_08G178700</name>
</gene>
<feature type="transmembrane region" description="Helical" evidence="6">
    <location>
        <begin position="31"/>
        <end position="52"/>
    </location>
</feature>
<keyword evidence="8" id="KW-1185">Reference proteome</keyword>
<protein>
    <submittedName>
        <fullName evidence="7">Uncharacterized protein</fullName>
    </submittedName>
</protein>
<dbReference type="EMBL" id="JBDFQZ010000008">
    <property type="protein sequence ID" value="KAK9699520.1"/>
    <property type="molecule type" value="Genomic_DNA"/>
</dbReference>
<evidence type="ECO:0000256" key="5">
    <source>
        <dbReference type="ARBA" id="ARBA00023136"/>
    </source>
</evidence>
<comment type="subcellular location">
    <subcellularLocation>
        <location evidence="1">Membrane</location>
    </subcellularLocation>
</comment>
<keyword evidence="3 6" id="KW-0812">Transmembrane</keyword>
<evidence type="ECO:0000256" key="4">
    <source>
        <dbReference type="ARBA" id="ARBA00022989"/>
    </source>
</evidence>
<evidence type="ECO:0000256" key="6">
    <source>
        <dbReference type="SAM" id="Phobius"/>
    </source>
</evidence>